<dbReference type="Pfam" id="PF12796">
    <property type="entry name" value="Ank_2"/>
    <property type="match status" value="1"/>
</dbReference>
<dbReference type="Ensembl" id="ENSPNAT00000064472.1">
    <property type="protein sequence ID" value="ENSPNAP00000063936.1"/>
    <property type="gene ID" value="ENSPNAG00000023993.2"/>
</dbReference>
<evidence type="ECO:0000256" key="3">
    <source>
        <dbReference type="SAM" id="MobiDB-lite"/>
    </source>
</evidence>
<reference evidence="4" key="2">
    <citation type="submission" date="2025-08" db="UniProtKB">
        <authorList>
            <consortium name="Ensembl"/>
        </authorList>
    </citation>
    <scope>IDENTIFICATION</scope>
</reference>
<organism evidence="4 5">
    <name type="scientific">Pygocentrus nattereri</name>
    <name type="common">Red-bellied piranha</name>
    <dbReference type="NCBI Taxonomy" id="42514"/>
    <lineage>
        <taxon>Eukaryota</taxon>
        <taxon>Metazoa</taxon>
        <taxon>Chordata</taxon>
        <taxon>Craniata</taxon>
        <taxon>Vertebrata</taxon>
        <taxon>Euteleostomi</taxon>
        <taxon>Actinopterygii</taxon>
        <taxon>Neopterygii</taxon>
        <taxon>Teleostei</taxon>
        <taxon>Ostariophysi</taxon>
        <taxon>Characiformes</taxon>
        <taxon>Characoidei</taxon>
        <taxon>Pygocentrus</taxon>
    </lineage>
</organism>
<dbReference type="InterPro" id="IPR036770">
    <property type="entry name" value="Ankyrin_rpt-contain_sf"/>
</dbReference>
<dbReference type="PANTHER" id="PTHR24173:SF29">
    <property type="entry name" value="PHOTORECEPTOR ANKYRIN REPEAT PROTEIN"/>
    <property type="match status" value="1"/>
</dbReference>
<keyword evidence="1" id="KW-0677">Repeat</keyword>
<dbReference type="Proteomes" id="UP001501920">
    <property type="component" value="Chromosome 9"/>
</dbReference>
<dbReference type="Gene3D" id="1.25.40.20">
    <property type="entry name" value="Ankyrin repeat-containing domain"/>
    <property type="match status" value="1"/>
</dbReference>
<feature type="compositionally biased region" description="Low complexity" evidence="3">
    <location>
        <begin position="9"/>
        <end position="23"/>
    </location>
</feature>
<reference evidence="4 5" key="1">
    <citation type="submission" date="2020-10" db="EMBL/GenBank/DDBJ databases">
        <title>Pygocentrus nattereri (red-bellied piranha) genome, fPygNat1, primary haplotype.</title>
        <authorList>
            <person name="Myers G."/>
            <person name="Meyer A."/>
            <person name="Karagic N."/>
            <person name="Pippel M."/>
            <person name="Winkler S."/>
            <person name="Tracey A."/>
            <person name="Wood J."/>
            <person name="Formenti G."/>
            <person name="Howe K."/>
            <person name="Fedrigo O."/>
            <person name="Jarvis E.D."/>
        </authorList>
    </citation>
    <scope>NUCLEOTIDE SEQUENCE [LARGE SCALE GENOMIC DNA]</scope>
</reference>
<dbReference type="AlphaFoldDB" id="A0AAR2KPA0"/>
<keyword evidence="2" id="KW-0040">ANK repeat</keyword>
<feature type="region of interest" description="Disordered" evidence="3">
    <location>
        <begin position="1"/>
        <end position="23"/>
    </location>
</feature>
<protein>
    <submittedName>
        <fullName evidence="4">Uncharacterized protein</fullName>
    </submittedName>
</protein>
<keyword evidence="5" id="KW-1185">Reference proteome</keyword>
<evidence type="ECO:0000313" key="4">
    <source>
        <dbReference type="Ensembl" id="ENSPNAP00000063936.1"/>
    </source>
</evidence>
<accession>A0AAR2KPA0</accession>
<dbReference type="InterPro" id="IPR002110">
    <property type="entry name" value="Ankyrin_rpt"/>
</dbReference>
<dbReference type="GeneTree" id="ENSGT00500000044852"/>
<evidence type="ECO:0000256" key="2">
    <source>
        <dbReference type="ARBA" id="ARBA00023043"/>
    </source>
</evidence>
<dbReference type="PANTHER" id="PTHR24173">
    <property type="entry name" value="ANKYRIN REPEAT CONTAINING"/>
    <property type="match status" value="1"/>
</dbReference>
<dbReference type="SUPFAM" id="SSF48403">
    <property type="entry name" value="Ankyrin repeat"/>
    <property type="match status" value="1"/>
</dbReference>
<proteinExistence type="predicted"/>
<name>A0AAR2KPA0_PYGNA</name>
<evidence type="ECO:0000313" key="5">
    <source>
        <dbReference type="Proteomes" id="UP001501920"/>
    </source>
</evidence>
<sequence length="150" mass="16485">MAEVKACTSGYDPDSGSLLSDDSVLPDYEREDNAEGTADTLYQACAKNQASSLRRVLERGVTRDEVMELDINGRNGLMLAVAKGFIDIVYGLNKCPYLDINHQDNDGNTALMIAAQAGRQVSFCCCFTSCVSDISQWISKNFLQLNQEKN</sequence>
<evidence type="ECO:0000256" key="1">
    <source>
        <dbReference type="ARBA" id="ARBA00022737"/>
    </source>
</evidence>
<reference evidence="4" key="3">
    <citation type="submission" date="2025-09" db="UniProtKB">
        <authorList>
            <consortium name="Ensembl"/>
        </authorList>
    </citation>
    <scope>IDENTIFICATION</scope>
</reference>